<evidence type="ECO:0000313" key="2">
    <source>
        <dbReference type="Proteomes" id="UP001054945"/>
    </source>
</evidence>
<evidence type="ECO:0000313" key="1">
    <source>
        <dbReference type="EMBL" id="GIY40239.1"/>
    </source>
</evidence>
<dbReference type="Proteomes" id="UP001054945">
    <property type="component" value="Unassembled WGS sequence"/>
</dbReference>
<reference evidence="1 2" key="1">
    <citation type="submission" date="2021-06" db="EMBL/GenBank/DDBJ databases">
        <title>Caerostris extrusa draft genome.</title>
        <authorList>
            <person name="Kono N."/>
            <person name="Arakawa K."/>
        </authorList>
    </citation>
    <scope>NUCLEOTIDE SEQUENCE [LARGE SCALE GENOMIC DNA]</scope>
</reference>
<protein>
    <submittedName>
        <fullName evidence="1">Uncharacterized protein</fullName>
    </submittedName>
</protein>
<gene>
    <name evidence="1" type="ORF">CEXT_809331</name>
</gene>
<comment type="caution">
    <text evidence="1">The sequence shown here is derived from an EMBL/GenBank/DDBJ whole genome shotgun (WGS) entry which is preliminary data.</text>
</comment>
<dbReference type="EMBL" id="BPLR01010583">
    <property type="protein sequence ID" value="GIY40239.1"/>
    <property type="molecule type" value="Genomic_DNA"/>
</dbReference>
<sequence>MVTKVCYIIALKIIEVSGNGVYDGDVFKSSPLVMAGGPRILATDDSFSATFALIAKRRRAQVIWDAADAAVRHDSHLKYQILGSGDD</sequence>
<accession>A0AAV4T4W1</accession>
<dbReference type="AlphaFoldDB" id="A0AAV4T4W1"/>
<organism evidence="1 2">
    <name type="scientific">Caerostris extrusa</name>
    <name type="common">Bark spider</name>
    <name type="synonym">Caerostris bankana</name>
    <dbReference type="NCBI Taxonomy" id="172846"/>
    <lineage>
        <taxon>Eukaryota</taxon>
        <taxon>Metazoa</taxon>
        <taxon>Ecdysozoa</taxon>
        <taxon>Arthropoda</taxon>
        <taxon>Chelicerata</taxon>
        <taxon>Arachnida</taxon>
        <taxon>Araneae</taxon>
        <taxon>Araneomorphae</taxon>
        <taxon>Entelegynae</taxon>
        <taxon>Araneoidea</taxon>
        <taxon>Araneidae</taxon>
        <taxon>Caerostris</taxon>
    </lineage>
</organism>
<proteinExistence type="predicted"/>
<name>A0AAV4T4W1_CAEEX</name>
<keyword evidence="2" id="KW-1185">Reference proteome</keyword>